<reference evidence="3" key="1">
    <citation type="submission" date="2017-08" db="EMBL/GenBank/DDBJ databases">
        <authorList>
            <person name="Imhoff J.F."/>
            <person name="Rahn T."/>
            <person name="Kuenzel S."/>
            <person name="Neulinger S.C."/>
        </authorList>
    </citation>
    <scope>NUCLEOTIDE SEQUENCE</scope>
    <source>
        <strain evidence="3">DSM 9154</strain>
    </source>
</reference>
<dbReference type="GO" id="GO:0006310">
    <property type="term" value="P:DNA recombination"/>
    <property type="evidence" value="ECO:0007669"/>
    <property type="project" value="UniProtKB-KW"/>
</dbReference>
<proteinExistence type="predicted"/>
<dbReference type="EMBL" id="NRRE01000019">
    <property type="protein sequence ID" value="MBK1696674.1"/>
    <property type="molecule type" value="Genomic_DNA"/>
</dbReference>
<keyword evidence="4" id="KW-1185">Reference proteome</keyword>
<dbReference type="InterPro" id="IPR011010">
    <property type="entry name" value="DNA_brk_join_enz"/>
</dbReference>
<gene>
    <name evidence="3" type="ORF">CKO21_05395</name>
</gene>
<dbReference type="Proteomes" id="UP000778970">
    <property type="component" value="Unassembled WGS sequence"/>
</dbReference>
<dbReference type="Gene3D" id="1.10.443.10">
    <property type="entry name" value="Intergrase catalytic core"/>
    <property type="match status" value="1"/>
</dbReference>
<dbReference type="InterPro" id="IPR013762">
    <property type="entry name" value="Integrase-like_cat_sf"/>
</dbReference>
<name>A0A934UZR2_9PROT</name>
<dbReference type="SUPFAM" id="SSF56349">
    <property type="entry name" value="DNA breaking-rejoining enzymes"/>
    <property type="match status" value="1"/>
</dbReference>
<sequence length="349" mass="37271">MTNDTLPVDPYDFVRALSLAHRVLDVGHNPQTQRTYRATLNVMAENGLSPRDLARSRSRFNEACAATVYAAACALTDLGGAAYEADPVVLNREADRVQAAVSILLRYGAGNRPAGRPGRAGADSAGTGRAAARWLARARRYRRGDLLRTAIRHQWSPDALAVLEITGARPAALAQGVAVRLAGTKAQPALVFGVPGTKHDPARNKGTARQEIRVPLHAEQPAMCHLAKRLWQARSTITVACPEDRLRRDLKAAAEAVFGPVKGGEVTPYTLRHVVAARLRVQAGTEVARRTLGHRTVESTLVYGGAPDQGPLPEAVLWPEDTPEPGAEHSPDAMPVSEPEAPAPAGPPT</sequence>
<evidence type="ECO:0000256" key="1">
    <source>
        <dbReference type="ARBA" id="ARBA00023172"/>
    </source>
</evidence>
<evidence type="ECO:0000313" key="4">
    <source>
        <dbReference type="Proteomes" id="UP000778970"/>
    </source>
</evidence>
<evidence type="ECO:0008006" key="5">
    <source>
        <dbReference type="Google" id="ProtNLM"/>
    </source>
</evidence>
<dbReference type="GO" id="GO:0003677">
    <property type="term" value="F:DNA binding"/>
    <property type="evidence" value="ECO:0007669"/>
    <property type="project" value="InterPro"/>
</dbReference>
<dbReference type="AlphaFoldDB" id="A0A934UZR2"/>
<protein>
    <recommendedName>
        <fullName evidence="5">Phage integrase family protein</fullName>
    </recommendedName>
</protein>
<reference evidence="3" key="2">
    <citation type="journal article" date="2020" name="Microorganisms">
        <title>Osmotic Adaptation and Compatible Solute Biosynthesis of Phototrophic Bacteria as Revealed from Genome Analyses.</title>
        <authorList>
            <person name="Imhoff J.F."/>
            <person name="Rahn T."/>
            <person name="Kunzel S."/>
            <person name="Keller A."/>
            <person name="Neulinger S.C."/>
        </authorList>
    </citation>
    <scope>NUCLEOTIDE SEQUENCE</scope>
    <source>
        <strain evidence="3">DSM 9154</strain>
    </source>
</reference>
<organism evidence="3 4">
    <name type="scientific">Rhodovibrio salinarum</name>
    <dbReference type="NCBI Taxonomy" id="1087"/>
    <lineage>
        <taxon>Bacteria</taxon>
        <taxon>Pseudomonadati</taxon>
        <taxon>Pseudomonadota</taxon>
        <taxon>Alphaproteobacteria</taxon>
        <taxon>Rhodospirillales</taxon>
        <taxon>Rhodovibrionaceae</taxon>
        <taxon>Rhodovibrio</taxon>
    </lineage>
</organism>
<feature type="region of interest" description="Disordered" evidence="2">
    <location>
        <begin position="302"/>
        <end position="349"/>
    </location>
</feature>
<accession>A0A934UZR2</accession>
<evidence type="ECO:0000313" key="3">
    <source>
        <dbReference type="EMBL" id="MBK1696674.1"/>
    </source>
</evidence>
<keyword evidence="1" id="KW-0233">DNA recombination</keyword>
<comment type="caution">
    <text evidence="3">The sequence shown here is derived from an EMBL/GenBank/DDBJ whole genome shotgun (WGS) entry which is preliminary data.</text>
</comment>
<dbReference type="GO" id="GO:0015074">
    <property type="term" value="P:DNA integration"/>
    <property type="evidence" value="ECO:0007669"/>
    <property type="project" value="InterPro"/>
</dbReference>
<evidence type="ECO:0000256" key="2">
    <source>
        <dbReference type="SAM" id="MobiDB-lite"/>
    </source>
</evidence>